<reference evidence="3 4" key="1">
    <citation type="submission" date="2024-10" db="EMBL/GenBank/DDBJ databases">
        <title>Updated reference genomes for cyclostephanoid diatoms.</title>
        <authorList>
            <person name="Roberts W.R."/>
            <person name="Alverson A.J."/>
        </authorList>
    </citation>
    <scope>NUCLEOTIDE SEQUENCE [LARGE SCALE GENOMIC DNA]</scope>
    <source>
        <strain evidence="3 4">AJA228-03</strain>
    </source>
</reference>
<dbReference type="EMBL" id="JALLPB020000018">
    <property type="protein sequence ID" value="KAL3826603.1"/>
    <property type="molecule type" value="Genomic_DNA"/>
</dbReference>
<feature type="region of interest" description="Disordered" evidence="1">
    <location>
        <begin position="185"/>
        <end position="212"/>
    </location>
</feature>
<feature type="chain" id="PRO_5044815994" description="DOMON domain-containing protein" evidence="2">
    <location>
        <begin position="20"/>
        <end position="235"/>
    </location>
</feature>
<dbReference type="Proteomes" id="UP001530377">
    <property type="component" value="Unassembled WGS sequence"/>
</dbReference>
<evidence type="ECO:0000313" key="3">
    <source>
        <dbReference type="EMBL" id="KAL3826603.1"/>
    </source>
</evidence>
<dbReference type="AlphaFoldDB" id="A0ABD3SQY6"/>
<dbReference type="InterPro" id="IPR045266">
    <property type="entry name" value="DOH_DOMON"/>
</dbReference>
<comment type="caution">
    <text evidence="3">The sequence shown here is derived from an EMBL/GenBank/DDBJ whole genome shotgun (WGS) entry which is preliminary data.</text>
</comment>
<evidence type="ECO:0000256" key="1">
    <source>
        <dbReference type="SAM" id="MobiDB-lite"/>
    </source>
</evidence>
<feature type="signal peptide" evidence="2">
    <location>
        <begin position="1"/>
        <end position="19"/>
    </location>
</feature>
<organism evidence="3 4">
    <name type="scientific">Cyclostephanos tholiformis</name>
    <dbReference type="NCBI Taxonomy" id="382380"/>
    <lineage>
        <taxon>Eukaryota</taxon>
        <taxon>Sar</taxon>
        <taxon>Stramenopiles</taxon>
        <taxon>Ochrophyta</taxon>
        <taxon>Bacillariophyta</taxon>
        <taxon>Coscinodiscophyceae</taxon>
        <taxon>Thalassiosirophycidae</taxon>
        <taxon>Stephanodiscales</taxon>
        <taxon>Stephanodiscaceae</taxon>
        <taxon>Cyclostephanos</taxon>
    </lineage>
</organism>
<sequence length="235" mass="25078">MKILSAASLTILLLNGATSQTCPSVDEYSTKSVEEDGEVKITFKYAIVLASSSDERSILCGRVESDLYGGWLGLGISPNLMMDSGMDMQNTGIIGLPDDGTVQKYWLANEPRVDLMGSERQTLMGTSIGEVNGTMVMEFTKYLDEDGEFEITPSGENGFIYALGEDATLAFHKFEGEFNLDFGMEASPPATADNATSVPPPAPESTPTSSSGITTIKVASSIVLGACIYATWFGM</sequence>
<gene>
    <name evidence="3" type="ORF">ACHAXA_010528</name>
</gene>
<evidence type="ECO:0008006" key="5">
    <source>
        <dbReference type="Google" id="ProtNLM"/>
    </source>
</evidence>
<dbReference type="CDD" id="cd09631">
    <property type="entry name" value="DOMON_DOH"/>
    <property type="match status" value="1"/>
</dbReference>
<keyword evidence="4" id="KW-1185">Reference proteome</keyword>
<proteinExistence type="predicted"/>
<protein>
    <recommendedName>
        <fullName evidence="5">DOMON domain-containing protein</fullName>
    </recommendedName>
</protein>
<evidence type="ECO:0000256" key="2">
    <source>
        <dbReference type="SAM" id="SignalP"/>
    </source>
</evidence>
<evidence type="ECO:0000313" key="4">
    <source>
        <dbReference type="Proteomes" id="UP001530377"/>
    </source>
</evidence>
<accession>A0ABD3SQY6</accession>
<name>A0ABD3SQY6_9STRA</name>
<keyword evidence="2" id="KW-0732">Signal</keyword>